<feature type="transmembrane region" description="Helical" evidence="8">
    <location>
        <begin position="110"/>
        <end position="129"/>
    </location>
</feature>
<feature type="transmembrane region" description="Helical" evidence="8">
    <location>
        <begin position="200"/>
        <end position="219"/>
    </location>
</feature>
<feature type="transmembrane region" description="Helical" evidence="8">
    <location>
        <begin position="317"/>
        <end position="335"/>
    </location>
</feature>
<keyword evidence="6 8" id="KW-1133">Transmembrane helix</keyword>
<feature type="transmembrane region" description="Helical" evidence="8">
    <location>
        <begin position="347"/>
        <end position="365"/>
    </location>
</feature>
<evidence type="ECO:0000256" key="5">
    <source>
        <dbReference type="ARBA" id="ARBA00022692"/>
    </source>
</evidence>
<dbReference type="Pfam" id="PF13231">
    <property type="entry name" value="PMT_2"/>
    <property type="match status" value="1"/>
</dbReference>
<evidence type="ECO:0000313" key="11">
    <source>
        <dbReference type="Proteomes" id="UP000249910"/>
    </source>
</evidence>
<dbReference type="EMBL" id="CP022132">
    <property type="protein sequence ID" value="ASG68919.1"/>
    <property type="molecule type" value="Genomic_DNA"/>
</dbReference>
<dbReference type="RefSeq" id="WP_088773371.1">
    <property type="nucleotide sequence ID" value="NZ_CP022132.1"/>
</dbReference>
<evidence type="ECO:0000313" key="10">
    <source>
        <dbReference type="EMBL" id="ASG68919.1"/>
    </source>
</evidence>
<accession>A0ABN5AZJ0</accession>
<feature type="transmembrane region" description="Helical" evidence="8">
    <location>
        <begin position="12"/>
        <end position="33"/>
    </location>
</feature>
<dbReference type="InterPro" id="IPR038731">
    <property type="entry name" value="RgtA/B/C-like"/>
</dbReference>
<evidence type="ECO:0000256" key="1">
    <source>
        <dbReference type="ARBA" id="ARBA00004651"/>
    </source>
</evidence>
<evidence type="ECO:0000256" key="6">
    <source>
        <dbReference type="ARBA" id="ARBA00022989"/>
    </source>
</evidence>
<protein>
    <recommendedName>
        <fullName evidence="9">Glycosyltransferase RgtA/B/C/D-like domain-containing protein</fullName>
    </recommendedName>
</protein>
<feature type="transmembrane region" description="Helical" evidence="8">
    <location>
        <begin position="253"/>
        <end position="273"/>
    </location>
</feature>
<reference evidence="10 11" key="1">
    <citation type="submission" date="2017-06" db="EMBL/GenBank/DDBJ databases">
        <title>Complete genome of Francisella halioticida.</title>
        <authorList>
            <person name="Sjodin A."/>
        </authorList>
    </citation>
    <scope>NUCLEOTIDE SEQUENCE [LARGE SCALE GENOMIC DNA]</scope>
    <source>
        <strain evidence="10 11">DSM 23729</strain>
    </source>
</reference>
<feature type="transmembrane region" description="Helical" evidence="8">
    <location>
        <begin position="160"/>
        <end position="188"/>
    </location>
</feature>
<organism evidence="10 11">
    <name type="scientific">Francisella halioticida</name>
    <dbReference type="NCBI Taxonomy" id="549298"/>
    <lineage>
        <taxon>Bacteria</taxon>
        <taxon>Pseudomonadati</taxon>
        <taxon>Pseudomonadota</taxon>
        <taxon>Gammaproteobacteria</taxon>
        <taxon>Thiotrichales</taxon>
        <taxon>Francisellaceae</taxon>
        <taxon>Francisella</taxon>
    </lineage>
</organism>
<gene>
    <name evidence="10" type="ORF">CDV26_11510</name>
</gene>
<keyword evidence="4" id="KW-0808">Transferase</keyword>
<evidence type="ECO:0000256" key="3">
    <source>
        <dbReference type="ARBA" id="ARBA00022676"/>
    </source>
</evidence>
<comment type="subcellular location">
    <subcellularLocation>
        <location evidence="1">Cell membrane</location>
        <topology evidence="1">Multi-pass membrane protein</topology>
    </subcellularLocation>
</comment>
<name>A0ABN5AZJ0_9GAMM</name>
<feature type="domain" description="Glycosyltransferase RgtA/B/C/D-like" evidence="9">
    <location>
        <begin position="58"/>
        <end position="212"/>
    </location>
</feature>
<keyword evidence="11" id="KW-1185">Reference proteome</keyword>
<evidence type="ECO:0000259" key="9">
    <source>
        <dbReference type="Pfam" id="PF13231"/>
    </source>
</evidence>
<keyword evidence="5 8" id="KW-0812">Transmembrane</keyword>
<evidence type="ECO:0000256" key="8">
    <source>
        <dbReference type="SAM" id="Phobius"/>
    </source>
</evidence>
<dbReference type="PANTHER" id="PTHR33908">
    <property type="entry name" value="MANNOSYLTRANSFERASE YKCB-RELATED"/>
    <property type="match status" value="1"/>
</dbReference>
<sequence length="481" mass="55831">MWHILKKKNINKYLIVYLFLYLFIWVGLTALFYNRYAIAGNAAENLAWSNSLSIMYDKHPGLGAFLLKILSVITGDDAILADVLSSGVCVLVSLIYTYKICKRFFSKKDATFITIISTFGAYYILQYFLMYNQNLILLPFWVITSYYFILIFDDNSYKNWLMLAVFTALGVYAKFEILLLSGIMFIYIIFYFKKEYLSKLITAAIVFCIAIIPAILGIIKQNYTPILWIFKEANSSGNSHHYSLLVNFFIGQFYNILPFIYSAAPIVIIYIFIRFKKITSNNKSFIYNITHPLVAVWLYPLVFVSLLQSFYGKLPDGWVLPLMALFIPAIYKLFNLKIVESINFKKLIFILVTLQFVIFASYNLVKYFNSNIISENVGNDIAKKADVFWSKYYQEPILYVGGYEEYYLAAFSKSKPIFLRNYNLIYKNQKILIAFGNCDNHNYQALESSGFKILHKECIYINTVNKSKNIKEKISLIIGEK</sequence>
<keyword evidence="2" id="KW-1003">Cell membrane</keyword>
<evidence type="ECO:0000256" key="7">
    <source>
        <dbReference type="ARBA" id="ARBA00023136"/>
    </source>
</evidence>
<keyword evidence="7 8" id="KW-0472">Membrane</keyword>
<dbReference type="PANTHER" id="PTHR33908:SF11">
    <property type="entry name" value="MEMBRANE PROTEIN"/>
    <property type="match status" value="1"/>
</dbReference>
<proteinExistence type="predicted"/>
<keyword evidence="3" id="KW-0328">Glycosyltransferase</keyword>
<evidence type="ECO:0000256" key="2">
    <source>
        <dbReference type="ARBA" id="ARBA00022475"/>
    </source>
</evidence>
<evidence type="ECO:0000256" key="4">
    <source>
        <dbReference type="ARBA" id="ARBA00022679"/>
    </source>
</evidence>
<dbReference type="InterPro" id="IPR050297">
    <property type="entry name" value="LipidA_mod_glycosyltrf_83"/>
</dbReference>
<feature type="transmembrane region" description="Helical" evidence="8">
    <location>
        <begin position="285"/>
        <end position="311"/>
    </location>
</feature>
<dbReference type="Proteomes" id="UP000249910">
    <property type="component" value="Chromosome"/>
</dbReference>